<dbReference type="Proteomes" id="UP001549111">
    <property type="component" value="Unassembled WGS sequence"/>
</dbReference>
<dbReference type="Pfam" id="PF00563">
    <property type="entry name" value="EAL"/>
    <property type="match status" value="1"/>
</dbReference>
<feature type="coiled-coil region" evidence="3">
    <location>
        <begin position="259"/>
        <end position="286"/>
    </location>
</feature>
<dbReference type="PROSITE" id="PS50113">
    <property type="entry name" value="PAC"/>
    <property type="match status" value="1"/>
</dbReference>
<dbReference type="GO" id="GO:0071732">
    <property type="term" value="P:cellular response to nitric oxide"/>
    <property type="evidence" value="ECO:0007669"/>
    <property type="project" value="UniProtKB-ARBA"/>
</dbReference>
<dbReference type="SUPFAM" id="SSF52172">
    <property type="entry name" value="CheY-like"/>
    <property type="match status" value="2"/>
</dbReference>
<dbReference type="CDD" id="cd01949">
    <property type="entry name" value="GGDEF"/>
    <property type="match status" value="1"/>
</dbReference>
<dbReference type="InterPro" id="IPR011006">
    <property type="entry name" value="CheY-like_superfamily"/>
</dbReference>
<dbReference type="InterPro" id="IPR043128">
    <property type="entry name" value="Rev_trsase/Diguanyl_cyclase"/>
</dbReference>
<feature type="domain" description="PAC" evidence="6">
    <location>
        <begin position="352"/>
        <end position="404"/>
    </location>
</feature>
<dbReference type="InterPro" id="IPR029787">
    <property type="entry name" value="Nucleotide_cyclase"/>
</dbReference>
<evidence type="ECO:0000313" key="12">
    <source>
        <dbReference type="Proteomes" id="UP001549111"/>
    </source>
</evidence>
<dbReference type="InterPro" id="IPR000160">
    <property type="entry name" value="GGDEF_dom"/>
</dbReference>
<dbReference type="NCBIfam" id="TIGR00254">
    <property type="entry name" value="GGDEF"/>
    <property type="match status" value="1"/>
</dbReference>
<feature type="domain" description="Response regulatory" evidence="4">
    <location>
        <begin position="2"/>
        <end position="120"/>
    </location>
</feature>
<reference evidence="10 11" key="1">
    <citation type="submission" date="2019-02" db="EMBL/GenBank/DDBJ databases">
        <title>Complete Genome Sequence and Methylome Analysis of Sphaerotilus natans subsp. sulfidivorans D-507.</title>
        <authorList>
            <person name="Fomenkov A."/>
            <person name="Gridneva E."/>
            <person name="Smolyakov D."/>
            <person name="Dubinina G."/>
            <person name="Vincze T."/>
            <person name="Grabovich M."/>
            <person name="Roberts R.J."/>
        </authorList>
    </citation>
    <scope>NUCLEOTIDE SEQUENCE [LARGE SCALE GENOMIC DNA]</scope>
    <source>
        <strain evidence="10 11">D-507</strain>
    </source>
</reference>
<dbReference type="SMART" id="SM00052">
    <property type="entry name" value="EAL"/>
    <property type="match status" value="1"/>
</dbReference>
<sequence>MNLIYVEDNPLDADLTRRMLAQQAPQMQLRLAGTLEQARALLADAARPCDVLLIDMNLPDGNGIELVAQVRHSRPGTTVLLLTGCGDEEAAVRALRSGADDYIVKDTRYLDTLTQTIAAARQRRLERPDHAPAQVLHVLYAERTASDVDLLRRRLRQQAPHILLDVVGSGEAVLAALEHGSPDGLGPVDALLLDYLLPGMNALELIREIREVRGLDLPIVVITGQGDEEAAAQAIRLGAHDYLVKRDLAMPRLHIALESACLQVQLERERRALAESERRLRELADAIDDVVWLSDPVAGRLLYISPAIERIWGLPAAGLLDDWHAWTAHIHPEDRERVLREIRAGAADRDNYDTRFRVIKPSGEVRYVHLRSFAVQDERSRTVRRAGIAQDVTEQHLQELRIQHMAYHDALTGLPNRSLVLDRLEQGLRMARHRGRMLAVIFIDLDRFKNINDTLGHLVGDELLCQVALRLRQQLPPEVTLARLGGDEFLVLIEDLTEAAQVAQTAEELVRAFEEAFLIDGHDLHVSASLGVSLYPRDGNDEHLLLKYADTALYRAKAAGRSTYCFFSPEMDRQAHARLRLENDLRHAIDRNELCLHYQPQFDACGRLVGVEALLRWPHPQRGMISPAEFIPIAEESGLIHPLGDWVLGEACRQVRQWQRQGHPEMRVAVNLSVRQLQRRGLDQTVRSELRRSGLEAAYLELEITESSMMEDPAGTMTLLHALRGIGVQLSVDDFGTGYSSLAYLKRFPLQRLKIDRSFVDGIPDDSDDIAIVEAIVAMARKMNLRIVAEGVETGAQHEMLTRLGCDEMQGYLLGRPMAATELEALLVRGRASAGASAGVGLSLGA</sequence>
<dbReference type="Gene3D" id="3.20.20.450">
    <property type="entry name" value="EAL domain"/>
    <property type="match status" value="1"/>
</dbReference>
<feature type="modified residue" description="4-aspartylphosphate" evidence="2">
    <location>
        <position position="194"/>
    </location>
</feature>
<dbReference type="SMART" id="SM00091">
    <property type="entry name" value="PAS"/>
    <property type="match status" value="1"/>
</dbReference>
<dbReference type="SMART" id="SM00448">
    <property type="entry name" value="REC"/>
    <property type="match status" value="2"/>
</dbReference>
<dbReference type="GO" id="GO:0000160">
    <property type="term" value="P:phosphorelay signal transduction system"/>
    <property type="evidence" value="ECO:0007669"/>
    <property type="project" value="InterPro"/>
</dbReference>
<keyword evidence="2" id="KW-0597">Phosphoprotein</keyword>
<comment type="catalytic activity">
    <reaction evidence="1">
        <text>3',3'-c-di-GMP + H2O = 5'-phosphoguanylyl(3'-&gt;5')guanosine + H(+)</text>
        <dbReference type="Rhea" id="RHEA:24902"/>
        <dbReference type="ChEBI" id="CHEBI:15377"/>
        <dbReference type="ChEBI" id="CHEBI:15378"/>
        <dbReference type="ChEBI" id="CHEBI:58754"/>
        <dbReference type="ChEBI" id="CHEBI:58805"/>
        <dbReference type="EC" id="3.1.4.52"/>
    </reaction>
    <physiologicalReaction direction="left-to-right" evidence="1">
        <dbReference type="Rhea" id="RHEA:24903"/>
    </physiologicalReaction>
</comment>
<organism evidence="10 11">
    <name type="scientific">Sphaerotilus sulfidivorans</name>
    <dbReference type="NCBI Taxonomy" id="639200"/>
    <lineage>
        <taxon>Bacteria</taxon>
        <taxon>Pseudomonadati</taxon>
        <taxon>Pseudomonadota</taxon>
        <taxon>Betaproteobacteria</taxon>
        <taxon>Burkholderiales</taxon>
        <taxon>Sphaerotilaceae</taxon>
        <taxon>Sphaerotilus</taxon>
    </lineage>
</organism>
<keyword evidence="3" id="KW-0175">Coiled coil</keyword>
<dbReference type="Proteomes" id="UP000323522">
    <property type="component" value="Chromosome"/>
</dbReference>
<dbReference type="PANTHER" id="PTHR44757">
    <property type="entry name" value="DIGUANYLATE CYCLASE DGCP"/>
    <property type="match status" value="1"/>
</dbReference>
<dbReference type="OrthoDB" id="9813903at2"/>
<dbReference type="FunFam" id="3.20.20.450:FF:000001">
    <property type="entry name" value="Cyclic di-GMP phosphodiesterase yahA"/>
    <property type="match status" value="1"/>
</dbReference>
<feature type="modified residue" description="4-aspartylphosphate" evidence="2">
    <location>
        <position position="55"/>
    </location>
</feature>
<dbReference type="CDD" id="cd01948">
    <property type="entry name" value="EAL"/>
    <property type="match status" value="1"/>
</dbReference>
<dbReference type="InterPro" id="IPR052155">
    <property type="entry name" value="Biofilm_reg_signaling"/>
</dbReference>
<dbReference type="Gene3D" id="3.30.70.270">
    <property type="match status" value="1"/>
</dbReference>
<dbReference type="PANTHER" id="PTHR44757:SF2">
    <property type="entry name" value="BIOFILM ARCHITECTURE MAINTENANCE PROTEIN MBAA"/>
    <property type="match status" value="1"/>
</dbReference>
<dbReference type="EMBL" id="JBEPLS010000004">
    <property type="protein sequence ID" value="MET3603547.1"/>
    <property type="molecule type" value="Genomic_DNA"/>
</dbReference>
<evidence type="ECO:0000313" key="9">
    <source>
        <dbReference type="EMBL" id="MET3603547.1"/>
    </source>
</evidence>
<evidence type="ECO:0000259" key="5">
    <source>
        <dbReference type="PROSITE" id="PS50112"/>
    </source>
</evidence>
<evidence type="ECO:0000256" key="3">
    <source>
        <dbReference type="SAM" id="Coils"/>
    </source>
</evidence>
<dbReference type="InterPro" id="IPR000014">
    <property type="entry name" value="PAS"/>
</dbReference>
<feature type="domain" description="PAS" evidence="5">
    <location>
        <begin position="276"/>
        <end position="349"/>
    </location>
</feature>
<dbReference type="Gene3D" id="3.40.50.2300">
    <property type="match status" value="2"/>
</dbReference>
<accession>A0A5C1PYI5</accession>
<reference evidence="9 12" key="2">
    <citation type="submission" date="2024-06" db="EMBL/GenBank/DDBJ databases">
        <title>Genomic Encyclopedia of Type Strains, Phase IV (KMG-IV): sequencing the most valuable type-strain genomes for metagenomic binning, comparative biology and taxonomic classification.</title>
        <authorList>
            <person name="Goeker M."/>
        </authorList>
    </citation>
    <scope>NUCLEOTIDE SEQUENCE [LARGE SCALE GENOMIC DNA]</scope>
    <source>
        <strain evidence="9 12">D-501</strain>
    </source>
</reference>
<evidence type="ECO:0000259" key="7">
    <source>
        <dbReference type="PROSITE" id="PS50883"/>
    </source>
</evidence>
<dbReference type="InterPro" id="IPR001789">
    <property type="entry name" value="Sig_transdc_resp-reg_receiver"/>
</dbReference>
<feature type="domain" description="Response regulatory" evidence="4">
    <location>
        <begin position="137"/>
        <end position="260"/>
    </location>
</feature>
<gene>
    <name evidence="9" type="ORF">ABIC99_001338</name>
    <name evidence="10" type="ORF">EWH46_05600</name>
</gene>
<name>A0A5C1PYI5_9BURK</name>
<dbReference type="SUPFAM" id="SSF141868">
    <property type="entry name" value="EAL domain-like"/>
    <property type="match status" value="1"/>
</dbReference>
<dbReference type="PROSITE" id="PS50110">
    <property type="entry name" value="RESPONSE_REGULATORY"/>
    <property type="match status" value="2"/>
</dbReference>
<dbReference type="RefSeq" id="WP_149503048.1">
    <property type="nucleotide sequence ID" value="NZ_CP035708.1"/>
</dbReference>
<dbReference type="InterPro" id="IPR035919">
    <property type="entry name" value="EAL_sf"/>
</dbReference>
<proteinExistence type="predicted"/>
<dbReference type="PROSITE" id="PS50112">
    <property type="entry name" value="PAS"/>
    <property type="match status" value="1"/>
</dbReference>
<evidence type="ECO:0000256" key="2">
    <source>
        <dbReference type="PROSITE-ProRule" id="PRU00169"/>
    </source>
</evidence>
<protein>
    <submittedName>
        <fullName evidence="9">Diguanylate cyclase (GGDEF)-like protein/PAS domain S-box-containing protein</fullName>
    </submittedName>
    <submittedName>
        <fullName evidence="10">EAL domain-containing protein</fullName>
    </submittedName>
</protein>
<evidence type="ECO:0000259" key="4">
    <source>
        <dbReference type="PROSITE" id="PS50110"/>
    </source>
</evidence>
<dbReference type="SUPFAM" id="SSF55785">
    <property type="entry name" value="PYP-like sensor domain (PAS domain)"/>
    <property type="match status" value="1"/>
</dbReference>
<dbReference type="Pfam" id="PF00990">
    <property type="entry name" value="GGDEF"/>
    <property type="match status" value="1"/>
</dbReference>
<dbReference type="Pfam" id="PF08447">
    <property type="entry name" value="PAS_3"/>
    <property type="match status" value="1"/>
</dbReference>
<dbReference type="PROSITE" id="PS50887">
    <property type="entry name" value="GGDEF"/>
    <property type="match status" value="1"/>
</dbReference>
<dbReference type="InterPro" id="IPR001633">
    <property type="entry name" value="EAL_dom"/>
</dbReference>
<dbReference type="FunFam" id="3.30.70.270:FF:000001">
    <property type="entry name" value="Diguanylate cyclase domain protein"/>
    <property type="match status" value="1"/>
</dbReference>
<dbReference type="SMART" id="SM00267">
    <property type="entry name" value="GGDEF"/>
    <property type="match status" value="1"/>
</dbReference>
<dbReference type="Gene3D" id="3.30.450.20">
    <property type="entry name" value="PAS domain"/>
    <property type="match status" value="1"/>
</dbReference>
<feature type="domain" description="EAL" evidence="7">
    <location>
        <begin position="578"/>
        <end position="831"/>
    </location>
</feature>
<dbReference type="InterPro" id="IPR013655">
    <property type="entry name" value="PAS_fold_3"/>
</dbReference>
<evidence type="ECO:0000259" key="6">
    <source>
        <dbReference type="PROSITE" id="PS50113"/>
    </source>
</evidence>
<dbReference type="SUPFAM" id="SSF55073">
    <property type="entry name" value="Nucleotide cyclase"/>
    <property type="match status" value="1"/>
</dbReference>
<dbReference type="CDD" id="cd00130">
    <property type="entry name" value="PAS"/>
    <property type="match status" value="1"/>
</dbReference>
<dbReference type="AlphaFoldDB" id="A0A5C1PYI5"/>
<dbReference type="Pfam" id="PF00072">
    <property type="entry name" value="Response_reg"/>
    <property type="match status" value="2"/>
</dbReference>
<evidence type="ECO:0000313" key="11">
    <source>
        <dbReference type="Proteomes" id="UP000323522"/>
    </source>
</evidence>
<keyword evidence="12" id="KW-1185">Reference proteome</keyword>
<dbReference type="GO" id="GO:0071111">
    <property type="term" value="F:cyclic-guanylate-specific phosphodiesterase activity"/>
    <property type="evidence" value="ECO:0007669"/>
    <property type="project" value="UniProtKB-EC"/>
</dbReference>
<dbReference type="EMBL" id="CP035708">
    <property type="protein sequence ID" value="QEN00308.1"/>
    <property type="molecule type" value="Genomic_DNA"/>
</dbReference>
<feature type="domain" description="GGDEF" evidence="8">
    <location>
        <begin position="436"/>
        <end position="569"/>
    </location>
</feature>
<dbReference type="NCBIfam" id="TIGR00229">
    <property type="entry name" value="sensory_box"/>
    <property type="match status" value="1"/>
</dbReference>
<evidence type="ECO:0000313" key="10">
    <source>
        <dbReference type="EMBL" id="QEN00308.1"/>
    </source>
</evidence>
<dbReference type="InterPro" id="IPR035965">
    <property type="entry name" value="PAS-like_dom_sf"/>
</dbReference>
<dbReference type="KEGG" id="snn:EWH46_05600"/>
<evidence type="ECO:0000256" key="1">
    <source>
        <dbReference type="ARBA" id="ARBA00051114"/>
    </source>
</evidence>
<dbReference type="InterPro" id="IPR000700">
    <property type="entry name" value="PAS-assoc_C"/>
</dbReference>
<evidence type="ECO:0000259" key="8">
    <source>
        <dbReference type="PROSITE" id="PS50887"/>
    </source>
</evidence>
<dbReference type="PROSITE" id="PS50883">
    <property type="entry name" value="EAL"/>
    <property type="match status" value="1"/>
</dbReference>
<dbReference type="CDD" id="cd00156">
    <property type="entry name" value="REC"/>
    <property type="match status" value="2"/>
</dbReference>